<dbReference type="AlphaFoldDB" id="A0A1F6DA58"/>
<keyword evidence="3" id="KW-0028">Amino-acid biosynthesis</keyword>
<dbReference type="Pfam" id="PF00800">
    <property type="entry name" value="PDT"/>
    <property type="match status" value="1"/>
</dbReference>
<evidence type="ECO:0000256" key="4">
    <source>
        <dbReference type="ARBA" id="ARBA00023141"/>
    </source>
</evidence>
<evidence type="ECO:0000256" key="7">
    <source>
        <dbReference type="ARBA" id="ARBA00047848"/>
    </source>
</evidence>
<evidence type="ECO:0000256" key="6">
    <source>
        <dbReference type="ARBA" id="ARBA00023239"/>
    </source>
</evidence>
<evidence type="ECO:0000256" key="1">
    <source>
        <dbReference type="ARBA" id="ARBA00004741"/>
    </source>
</evidence>
<evidence type="ECO:0000256" key="2">
    <source>
        <dbReference type="ARBA" id="ARBA00013147"/>
    </source>
</evidence>
<name>A0A1F6DA58_9BACT</name>
<accession>A0A1F6DA58</accession>
<comment type="catalytic activity">
    <reaction evidence="7">
        <text>prephenate + H(+) = 3-phenylpyruvate + CO2 + H2O</text>
        <dbReference type="Rhea" id="RHEA:21648"/>
        <dbReference type="ChEBI" id="CHEBI:15377"/>
        <dbReference type="ChEBI" id="CHEBI:15378"/>
        <dbReference type="ChEBI" id="CHEBI:16526"/>
        <dbReference type="ChEBI" id="CHEBI:18005"/>
        <dbReference type="ChEBI" id="CHEBI:29934"/>
        <dbReference type="EC" id="4.2.1.51"/>
    </reaction>
</comment>
<dbReference type="UniPathway" id="UPA00121">
    <property type="reaction ID" value="UER00345"/>
</dbReference>
<dbReference type="Proteomes" id="UP000178042">
    <property type="component" value="Unassembled WGS sequence"/>
</dbReference>
<dbReference type="InterPro" id="IPR001086">
    <property type="entry name" value="Preph_deHydtase"/>
</dbReference>
<gene>
    <name evidence="9" type="ORF">A3C86_03780</name>
</gene>
<evidence type="ECO:0000256" key="5">
    <source>
        <dbReference type="ARBA" id="ARBA00023222"/>
    </source>
</evidence>
<evidence type="ECO:0000313" key="9">
    <source>
        <dbReference type="EMBL" id="OGG58251.1"/>
    </source>
</evidence>
<evidence type="ECO:0000259" key="8">
    <source>
        <dbReference type="PROSITE" id="PS51171"/>
    </source>
</evidence>
<comment type="pathway">
    <text evidence="1">Amino-acid biosynthesis; L-phenylalanine biosynthesis; phenylpyruvate from prephenate: step 1/1.</text>
</comment>
<dbReference type="EMBL" id="MFLD01000043">
    <property type="protein sequence ID" value="OGG58251.1"/>
    <property type="molecule type" value="Genomic_DNA"/>
</dbReference>
<proteinExistence type="predicted"/>
<dbReference type="PANTHER" id="PTHR21022:SF19">
    <property type="entry name" value="PREPHENATE DEHYDRATASE-RELATED"/>
    <property type="match status" value="1"/>
</dbReference>
<dbReference type="EC" id="4.2.1.51" evidence="2"/>
<feature type="domain" description="Prephenate dehydratase" evidence="8">
    <location>
        <begin position="2"/>
        <end position="185"/>
    </location>
</feature>
<keyword evidence="6" id="KW-0456">Lyase</keyword>
<reference evidence="9 10" key="1">
    <citation type="journal article" date="2016" name="Nat. Commun.">
        <title>Thousands of microbial genomes shed light on interconnected biogeochemical processes in an aquifer system.</title>
        <authorList>
            <person name="Anantharaman K."/>
            <person name="Brown C.T."/>
            <person name="Hug L.A."/>
            <person name="Sharon I."/>
            <person name="Castelle C.J."/>
            <person name="Probst A.J."/>
            <person name="Thomas B.C."/>
            <person name="Singh A."/>
            <person name="Wilkins M.J."/>
            <person name="Karaoz U."/>
            <person name="Brodie E.L."/>
            <person name="Williams K.H."/>
            <person name="Hubbard S.S."/>
            <person name="Banfield J.F."/>
        </authorList>
    </citation>
    <scope>NUCLEOTIDE SEQUENCE [LARGE SCALE GENOMIC DNA]</scope>
</reference>
<dbReference type="PANTHER" id="PTHR21022">
    <property type="entry name" value="PREPHENATE DEHYDRATASE P PROTEIN"/>
    <property type="match status" value="1"/>
</dbReference>
<comment type="caution">
    <text evidence="9">The sequence shown here is derived from an EMBL/GenBank/DDBJ whole genome shotgun (WGS) entry which is preliminary data.</text>
</comment>
<dbReference type="GO" id="GO:0009094">
    <property type="term" value="P:L-phenylalanine biosynthetic process"/>
    <property type="evidence" value="ECO:0007669"/>
    <property type="project" value="UniProtKB-UniPathway"/>
</dbReference>
<evidence type="ECO:0000256" key="3">
    <source>
        <dbReference type="ARBA" id="ARBA00022605"/>
    </source>
</evidence>
<protein>
    <recommendedName>
        <fullName evidence="2">prephenate dehydratase</fullName>
        <ecNumber evidence="2">4.2.1.51</ecNumber>
    </recommendedName>
</protein>
<evidence type="ECO:0000313" key="10">
    <source>
        <dbReference type="Proteomes" id="UP000178042"/>
    </source>
</evidence>
<dbReference type="GO" id="GO:0004664">
    <property type="term" value="F:prephenate dehydratase activity"/>
    <property type="evidence" value="ECO:0007669"/>
    <property type="project" value="UniProtKB-EC"/>
</dbReference>
<dbReference type="SUPFAM" id="SSF53850">
    <property type="entry name" value="Periplasmic binding protein-like II"/>
    <property type="match status" value="1"/>
</dbReference>
<dbReference type="GO" id="GO:0005737">
    <property type="term" value="C:cytoplasm"/>
    <property type="evidence" value="ECO:0007669"/>
    <property type="project" value="TreeGrafter"/>
</dbReference>
<keyword evidence="4" id="KW-0057">Aromatic amino acid biosynthesis</keyword>
<dbReference type="PROSITE" id="PS51171">
    <property type="entry name" value="PREPHENATE_DEHYDR_3"/>
    <property type="match status" value="1"/>
</dbReference>
<dbReference type="Gene3D" id="3.40.190.10">
    <property type="entry name" value="Periplasmic binding protein-like II"/>
    <property type="match status" value="2"/>
</dbReference>
<keyword evidence="5" id="KW-0584">Phenylalanine biosynthesis</keyword>
<sequence length="186" mass="20373">MRIGISGAEGSFSEEAAREYAKTSNLKEFSLAYLISVENVLSSLEGRAIGLGIFPIENSTGGVVTETVHAMAKHNFDIKKLFDIDIHQNLLVREGMGKSEITTITSHEQALKQCRAYLKSEWPSTKIEEYEDTAKAAEDLAADKLPRSTAVIASAAAAKLYKLKILEKSIQDLKTNYTTFIAASAR</sequence>
<organism evidence="9 10">
    <name type="scientific">Candidatus Kaiserbacteria bacterium RIFCSPHIGHO2_02_FULL_49_16</name>
    <dbReference type="NCBI Taxonomy" id="1798490"/>
    <lineage>
        <taxon>Bacteria</taxon>
        <taxon>Candidatus Kaiseribacteriota</taxon>
    </lineage>
</organism>